<dbReference type="STRING" id="767452.AVL62_15105"/>
<proteinExistence type="predicted"/>
<evidence type="ECO:0000313" key="1">
    <source>
        <dbReference type="EMBL" id="KUG57118.1"/>
    </source>
</evidence>
<evidence type="ECO:0000313" key="2">
    <source>
        <dbReference type="Proteomes" id="UP000054837"/>
    </source>
</evidence>
<organism evidence="1 2">
    <name type="scientific">Serinicoccus chungangensis</name>
    <dbReference type="NCBI Taxonomy" id="767452"/>
    <lineage>
        <taxon>Bacteria</taxon>
        <taxon>Bacillati</taxon>
        <taxon>Actinomycetota</taxon>
        <taxon>Actinomycetes</taxon>
        <taxon>Micrococcales</taxon>
        <taxon>Ornithinimicrobiaceae</taxon>
        <taxon>Serinicoccus</taxon>
    </lineage>
</organism>
<dbReference type="EMBL" id="LQBL01000008">
    <property type="protein sequence ID" value="KUG57118.1"/>
    <property type="molecule type" value="Genomic_DNA"/>
</dbReference>
<name>A0A0W8IAY5_9MICO</name>
<accession>A0A0W8IAY5</accession>
<comment type="caution">
    <text evidence="1">The sequence shown here is derived from an EMBL/GenBank/DDBJ whole genome shotgun (WGS) entry which is preliminary data.</text>
</comment>
<protein>
    <submittedName>
        <fullName evidence="1">Uncharacterized protein</fullName>
    </submittedName>
</protein>
<dbReference type="AlphaFoldDB" id="A0A0W8IAY5"/>
<sequence>MIDEALPGSFAEDYDFMIRLLQAGHVSIVEEALVTIRWGQSLFAKDWATIVRAIDYLIAKHEIFSKDRRALARLYGQRGFAEAAMGNRSRALRDVWRTVRLYPLEKRTSVTLPVVLGLISPERVMHWANERGRGI</sequence>
<dbReference type="Proteomes" id="UP000054837">
    <property type="component" value="Unassembled WGS sequence"/>
</dbReference>
<keyword evidence="2" id="KW-1185">Reference proteome</keyword>
<gene>
    <name evidence="1" type="ORF">AVL62_15105</name>
</gene>
<reference evidence="1 2" key="1">
    <citation type="submission" date="2015-12" db="EMBL/GenBank/DDBJ databases">
        <title>Serinicoccus chungangenesis strain CD08_5 genome sequencing and assembly.</title>
        <authorList>
            <person name="Chander A.M."/>
            <person name="Kaur G."/>
            <person name="Nair G.R."/>
            <person name="Dhawan D.K."/>
            <person name="Kochhar R.K."/>
            <person name="Mayilraj S."/>
            <person name="Bhadada S.K."/>
        </authorList>
    </citation>
    <scope>NUCLEOTIDE SEQUENCE [LARGE SCALE GENOMIC DNA]</scope>
    <source>
        <strain evidence="1 2">CD08_5</strain>
    </source>
</reference>